<dbReference type="EMBL" id="JAKKPZ010000680">
    <property type="protein sequence ID" value="KAI1693070.1"/>
    <property type="molecule type" value="Genomic_DNA"/>
</dbReference>
<name>A0AAD4QW65_9BILA</name>
<gene>
    <name evidence="2" type="ORF">DdX_20862</name>
</gene>
<keyword evidence="1" id="KW-0732">Signal</keyword>
<reference evidence="2" key="1">
    <citation type="submission" date="2022-01" db="EMBL/GenBank/DDBJ databases">
        <title>Genome Sequence Resource for Two Populations of Ditylenchus destructor, the Migratory Endoparasitic Phytonematode.</title>
        <authorList>
            <person name="Zhang H."/>
            <person name="Lin R."/>
            <person name="Xie B."/>
        </authorList>
    </citation>
    <scope>NUCLEOTIDE SEQUENCE</scope>
    <source>
        <strain evidence="2">BazhouSP</strain>
    </source>
</reference>
<organism evidence="2 3">
    <name type="scientific">Ditylenchus destructor</name>
    <dbReference type="NCBI Taxonomy" id="166010"/>
    <lineage>
        <taxon>Eukaryota</taxon>
        <taxon>Metazoa</taxon>
        <taxon>Ecdysozoa</taxon>
        <taxon>Nematoda</taxon>
        <taxon>Chromadorea</taxon>
        <taxon>Rhabditida</taxon>
        <taxon>Tylenchina</taxon>
        <taxon>Tylenchomorpha</taxon>
        <taxon>Sphaerularioidea</taxon>
        <taxon>Anguinidae</taxon>
        <taxon>Anguininae</taxon>
        <taxon>Ditylenchus</taxon>
    </lineage>
</organism>
<feature type="chain" id="PRO_5042013177" evidence="1">
    <location>
        <begin position="26"/>
        <end position="159"/>
    </location>
</feature>
<accession>A0AAD4QW65</accession>
<keyword evidence="3" id="KW-1185">Reference proteome</keyword>
<evidence type="ECO:0000256" key="1">
    <source>
        <dbReference type="SAM" id="SignalP"/>
    </source>
</evidence>
<feature type="signal peptide" evidence="1">
    <location>
        <begin position="1"/>
        <end position="25"/>
    </location>
</feature>
<sequence>MISLRSCNLLVLFCLALFLLNSAKADDSEWDEYFKQRKSLKHALNLVQDHSFSGGSNNTNLTFAVKNNGAICYDSNLSGIINAGLQYYSHDMGNLSKFILDQITLDRYPGSWLVHAEMIGSQRQGLEWQSLTNGDLFEITSRHGCYYHDTQTYLIVVHY</sequence>
<comment type="caution">
    <text evidence="2">The sequence shown here is derived from an EMBL/GenBank/DDBJ whole genome shotgun (WGS) entry which is preliminary data.</text>
</comment>
<evidence type="ECO:0000313" key="3">
    <source>
        <dbReference type="Proteomes" id="UP001201812"/>
    </source>
</evidence>
<proteinExistence type="predicted"/>
<evidence type="ECO:0000313" key="2">
    <source>
        <dbReference type="EMBL" id="KAI1693070.1"/>
    </source>
</evidence>
<dbReference type="AlphaFoldDB" id="A0AAD4QW65"/>
<protein>
    <submittedName>
        <fullName evidence="2">Uncharacterized protein</fullName>
    </submittedName>
</protein>
<dbReference type="Proteomes" id="UP001201812">
    <property type="component" value="Unassembled WGS sequence"/>
</dbReference>